<reference evidence="3" key="1">
    <citation type="journal article" date="2019" name="Int. J. Syst. Evol. Microbiol.">
        <title>The Global Catalogue of Microorganisms (GCM) 10K type strain sequencing project: providing services to taxonomists for standard genome sequencing and annotation.</title>
        <authorList>
            <consortium name="The Broad Institute Genomics Platform"/>
            <consortium name="The Broad Institute Genome Sequencing Center for Infectious Disease"/>
            <person name="Wu L."/>
            <person name="Ma J."/>
        </authorList>
    </citation>
    <scope>NUCLEOTIDE SEQUENCE [LARGE SCALE GENOMIC DNA]</scope>
    <source>
        <strain evidence="3">KCTC 23701</strain>
    </source>
</reference>
<keyword evidence="3" id="KW-1185">Reference proteome</keyword>
<dbReference type="EMBL" id="BMYO01000003">
    <property type="protein sequence ID" value="GHD60366.1"/>
    <property type="molecule type" value="Genomic_DNA"/>
</dbReference>
<dbReference type="Pfam" id="PF25209">
    <property type="entry name" value="Phage_capsid_4"/>
    <property type="match status" value="1"/>
</dbReference>
<feature type="region of interest" description="Disordered" evidence="1">
    <location>
        <begin position="206"/>
        <end position="255"/>
    </location>
</feature>
<evidence type="ECO:0000313" key="3">
    <source>
        <dbReference type="Proteomes" id="UP000604737"/>
    </source>
</evidence>
<accession>A0ABQ3GZU3</accession>
<evidence type="ECO:0008006" key="4">
    <source>
        <dbReference type="Google" id="ProtNLM"/>
    </source>
</evidence>
<name>A0ABQ3GZU3_9NEIS</name>
<sequence>MSKPDRTQDPDRPLIRGGLPLQSRAYAVTSVNEAARTVELVWTTGAAVRRFDWQRWRYFIEELEVSDAAIRLERLNGGAGLLDNHNSGELSDQIGVVERAWLEGGLGHAEVRFSRRAEVEPVWQDVVDGVIRNVSVGYVVHGYEITETEGQTPVYRAIDWEPYELSMVPIPADSGAVTRSAVPVDLPDFPIHYRYTHAPTEELPMDQEQAQPAIQPEQVERQQAIEPAPAAPAQQRSQPAAAPAAADPADAVATERQRGIEIRTLVRKSGLDEALADELIGNGTPLARAHEAIFQRLFDDDQAAPTRSGIVQTVRDETDVRRTAMTEAMLHRAQPGQYPLTDAARNFRGMSLVDLGRECVERAGGRTRGLVPAEIADLALNNTRGAGMASTSDYPIILGNVISRVLQSGYALAGQTFWPLVRERTAADFRELVGVSVGQDLSFKPLDEHGEYQEGKLLESEQRYRLQTYGRKISVTRQLIINDDLGVFTNLAARFGRSAANLESDLVWSLIISNLLMADGKSLFCADHANDAETGAAISVDAIGELDTLIGLQTDMSGDALNLGSKYLIVPRSLKLAASKAIAVISPNKAEDSNPYQNDLQIIAEPRLDRADKAAWYLATDPTQCPIVELAYLEGQRGVYTATREGFDVDGIEVKARLDIGVGLQDFRGIARNKGQ</sequence>
<evidence type="ECO:0000256" key="1">
    <source>
        <dbReference type="SAM" id="MobiDB-lite"/>
    </source>
</evidence>
<proteinExistence type="predicted"/>
<organism evidence="2 3">
    <name type="scientific">Jeongeupia chitinilytica</name>
    <dbReference type="NCBI Taxonomy" id="1041641"/>
    <lineage>
        <taxon>Bacteria</taxon>
        <taxon>Pseudomonadati</taxon>
        <taxon>Pseudomonadota</taxon>
        <taxon>Betaproteobacteria</taxon>
        <taxon>Neisseriales</taxon>
        <taxon>Chitinibacteraceae</taxon>
        <taxon>Jeongeupia</taxon>
    </lineage>
</organism>
<evidence type="ECO:0000313" key="2">
    <source>
        <dbReference type="EMBL" id="GHD60366.1"/>
    </source>
</evidence>
<dbReference type="NCBIfam" id="NF045541">
    <property type="entry name" value="scaf_prot_MCP2"/>
    <property type="match status" value="1"/>
</dbReference>
<comment type="caution">
    <text evidence="2">The sequence shown here is derived from an EMBL/GenBank/DDBJ whole genome shotgun (WGS) entry which is preliminary data.</text>
</comment>
<protein>
    <recommendedName>
        <fullName evidence="4">Peptidase U35 phage prohead HK97</fullName>
    </recommendedName>
</protein>
<feature type="compositionally biased region" description="Low complexity" evidence="1">
    <location>
        <begin position="207"/>
        <end position="252"/>
    </location>
</feature>
<dbReference type="Proteomes" id="UP000604737">
    <property type="component" value="Unassembled WGS sequence"/>
</dbReference>
<dbReference type="RefSeq" id="WP_189459400.1">
    <property type="nucleotide sequence ID" value="NZ_BMYO01000003.1"/>
</dbReference>
<gene>
    <name evidence="2" type="ORF">GCM10007350_13290</name>
</gene>